<dbReference type="RefSeq" id="WP_098460537.1">
    <property type="nucleotide sequence ID" value="NZ_PDJC01000001.1"/>
</dbReference>
<accession>A0A2A9CSA6</accession>
<evidence type="ECO:0000313" key="5">
    <source>
        <dbReference type="Proteomes" id="UP000226079"/>
    </source>
</evidence>
<feature type="domain" description="Glycosyl hydrolase family 13 catalytic" evidence="3">
    <location>
        <begin position="26"/>
        <end position="347"/>
    </location>
</feature>
<dbReference type="SMART" id="SM00642">
    <property type="entry name" value="Aamy"/>
    <property type="match status" value="1"/>
</dbReference>
<dbReference type="OrthoDB" id="9802433at2"/>
<dbReference type="PANTHER" id="PTHR10357">
    <property type="entry name" value="ALPHA-AMYLASE FAMILY MEMBER"/>
    <property type="match status" value="1"/>
</dbReference>
<keyword evidence="2 4" id="KW-0326">Glycosidase</keyword>
<dbReference type="AlphaFoldDB" id="A0A2A9CSA6"/>
<reference evidence="4 5" key="1">
    <citation type="submission" date="2017-10" db="EMBL/GenBank/DDBJ databases">
        <title>Sequencing the genomes of 1000 actinobacteria strains.</title>
        <authorList>
            <person name="Klenk H.-P."/>
        </authorList>
    </citation>
    <scope>NUCLEOTIDE SEQUENCE [LARGE SCALE GENOMIC DNA]</scope>
    <source>
        <strain evidence="4 5">DSM 15597</strain>
    </source>
</reference>
<keyword evidence="5" id="KW-1185">Reference proteome</keyword>
<dbReference type="Pfam" id="PF00128">
    <property type="entry name" value="Alpha-amylase"/>
    <property type="match status" value="2"/>
</dbReference>
<dbReference type="GO" id="GO:0016798">
    <property type="term" value="F:hydrolase activity, acting on glycosyl bonds"/>
    <property type="evidence" value="ECO:0007669"/>
    <property type="project" value="UniProtKB-KW"/>
</dbReference>
<dbReference type="SUPFAM" id="SSF51445">
    <property type="entry name" value="(Trans)glycosidases"/>
    <property type="match status" value="1"/>
</dbReference>
<evidence type="ECO:0000259" key="3">
    <source>
        <dbReference type="SMART" id="SM00642"/>
    </source>
</evidence>
<name>A0A2A9CSA6_9ACTN</name>
<evidence type="ECO:0000256" key="1">
    <source>
        <dbReference type="ARBA" id="ARBA00022801"/>
    </source>
</evidence>
<evidence type="ECO:0000313" key="4">
    <source>
        <dbReference type="EMBL" id="PFG17071.1"/>
    </source>
</evidence>
<dbReference type="Gene3D" id="3.20.20.80">
    <property type="entry name" value="Glycosidases"/>
    <property type="match status" value="1"/>
</dbReference>
<evidence type="ECO:0000256" key="2">
    <source>
        <dbReference type="ARBA" id="ARBA00023295"/>
    </source>
</evidence>
<sequence length="406" mass="44567">MSLEHAIWWHVYPLGALGAPIHDVGQVAPANRLVRLEAWLDYAVELGCSGLLLGPIFASTSHGYDTLDYFRIDPRLGDDAAFDHLIEEAGRRGLRVLLDGVFNHVGIAHPLVAEAVAAGHGLIRLEQVDGQVQPAGWEGHGDLALLDHSRPEVADLVTEVMLHWLRRGIAGWRLDVAYAVPSAFWSEVIDRVRTEFADAIFLGEVIHGDYVRIVTEGHLDSVTQYELWKAIWSSLADRNLWELDWALARHAEFCAALLPNTFIGNHDVDRIASTVGPDGAALAAAILFSLPGMPSIYYGDEQGFTGTKGTGRHADDPLRPPLPDGPDALAPDGWWLYRLYQELIGLRRRHPWLATGEVTVLGKDNSWIEYEVTGSGQKLAARISLEPTASVQLSVAGGESLSWPRS</sequence>
<comment type="caution">
    <text evidence="4">The sequence shown here is derived from an EMBL/GenBank/DDBJ whole genome shotgun (WGS) entry which is preliminary data.</text>
</comment>
<protein>
    <submittedName>
        <fullName evidence="4">Glycosidase</fullName>
    </submittedName>
</protein>
<dbReference type="GO" id="GO:0005975">
    <property type="term" value="P:carbohydrate metabolic process"/>
    <property type="evidence" value="ECO:0007669"/>
    <property type="project" value="InterPro"/>
</dbReference>
<dbReference type="CDD" id="cd11354">
    <property type="entry name" value="AmyAc_bac_CMD_like"/>
    <property type="match status" value="1"/>
</dbReference>
<keyword evidence="1" id="KW-0378">Hydrolase</keyword>
<organism evidence="4 5">
    <name type="scientific">Propionicimonas paludicola</name>
    <dbReference type="NCBI Taxonomy" id="185243"/>
    <lineage>
        <taxon>Bacteria</taxon>
        <taxon>Bacillati</taxon>
        <taxon>Actinomycetota</taxon>
        <taxon>Actinomycetes</taxon>
        <taxon>Propionibacteriales</taxon>
        <taxon>Nocardioidaceae</taxon>
        <taxon>Propionicimonas</taxon>
    </lineage>
</organism>
<dbReference type="Proteomes" id="UP000226079">
    <property type="component" value="Unassembled WGS sequence"/>
</dbReference>
<gene>
    <name evidence="4" type="ORF">ATK74_1631</name>
</gene>
<dbReference type="InterPro" id="IPR017853">
    <property type="entry name" value="GH"/>
</dbReference>
<dbReference type="PANTHER" id="PTHR10357:SF210">
    <property type="entry name" value="MALTODEXTRIN GLUCOSIDASE"/>
    <property type="match status" value="1"/>
</dbReference>
<dbReference type="EMBL" id="PDJC01000001">
    <property type="protein sequence ID" value="PFG17071.1"/>
    <property type="molecule type" value="Genomic_DNA"/>
</dbReference>
<proteinExistence type="predicted"/>
<dbReference type="InterPro" id="IPR006047">
    <property type="entry name" value="GH13_cat_dom"/>
</dbReference>